<keyword evidence="7" id="KW-1003">Cell membrane</keyword>
<dbReference type="GO" id="GO:0071555">
    <property type="term" value="P:cell wall organization"/>
    <property type="evidence" value="ECO:0007669"/>
    <property type="project" value="UniProtKB-KW"/>
</dbReference>
<evidence type="ECO:0000256" key="10">
    <source>
        <dbReference type="ARBA" id="ARBA00022622"/>
    </source>
</evidence>
<evidence type="ECO:0000256" key="4">
    <source>
        <dbReference type="ARBA" id="ARBA00008773"/>
    </source>
</evidence>
<dbReference type="GO" id="GO:0042973">
    <property type="term" value="F:glucan endo-1,3-beta-D-glucosidase activity"/>
    <property type="evidence" value="ECO:0007669"/>
    <property type="project" value="UniProtKB-EC"/>
</dbReference>
<dbReference type="OrthoDB" id="77201at2759"/>
<proteinExistence type="inferred from homology"/>
<evidence type="ECO:0000256" key="2">
    <source>
        <dbReference type="ARBA" id="ARBA00004191"/>
    </source>
</evidence>
<feature type="compositionally biased region" description="Low complexity" evidence="23">
    <location>
        <begin position="361"/>
        <end position="386"/>
    </location>
</feature>
<evidence type="ECO:0000256" key="13">
    <source>
        <dbReference type="ARBA" id="ARBA00023136"/>
    </source>
</evidence>
<keyword evidence="17" id="KW-0961">Cell wall biogenesis/degradation</keyword>
<dbReference type="Proteomes" id="UP000813385">
    <property type="component" value="Unassembled WGS sequence"/>
</dbReference>
<dbReference type="FunFam" id="3.20.20.80:FF:000233">
    <property type="entry name" value="Probable glucan endo-1,3-beta-glucosidase eglC"/>
    <property type="match status" value="1"/>
</dbReference>
<evidence type="ECO:0000256" key="11">
    <source>
        <dbReference type="ARBA" id="ARBA00022729"/>
    </source>
</evidence>
<evidence type="ECO:0000256" key="6">
    <source>
        <dbReference type="ARBA" id="ARBA00019762"/>
    </source>
</evidence>
<dbReference type="InterPro" id="IPR050732">
    <property type="entry name" value="Beta-glucan_modifiers"/>
</dbReference>
<sequence length="459" mass="47591">MLSKHSLAALMAAVSSVSAAYQGFNYGNTFTNGAAKSQQDFEAEFRAAANLAGTNGDFTSARLYTMIQAGTTDDPISAIQAAINTRTSLLLGIWASAGSAQFENELRALRRAIDQYGDELSGLVAGISVGSEDLYRNSPTGIAANSNPGANPQTIVEYIGRVREAIDGTPFASFPIGHVDTWTAFDNSSNSAVIEAADWLGFNGFAYFEDTVDNDISNGKELFDKAMERTRAAAGGKPIWVTETGWPVSGDTFGQGVANTENAERFWQDVGCPLFGETNVWWYILRYAPTSPNPDFGIIGSDINSGPRFDLSCAAVPTTSSSSAAATATTTATVASGTTTVVVPPPGNTSTQTEDDDEEPAPTTTTVTAGGDDAVSTTTVVVPTSTNGGDDDDQDDTPIVPGPPPTTLSSAVAPSAVPTSNETSSTPPQPSTSVVEPGSASAMSFSAAFLAIMLAVALF</sequence>
<dbReference type="Gene3D" id="3.20.20.80">
    <property type="entry name" value="Glycosidases"/>
    <property type="match status" value="1"/>
</dbReference>
<feature type="compositionally biased region" description="Low complexity" evidence="23">
    <location>
        <begin position="407"/>
        <end position="437"/>
    </location>
</feature>
<evidence type="ECO:0000256" key="7">
    <source>
        <dbReference type="ARBA" id="ARBA00022475"/>
    </source>
</evidence>
<keyword evidence="10" id="KW-0336">GPI-anchor</keyword>
<keyword evidence="11 24" id="KW-0732">Signal</keyword>
<gene>
    <name evidence="25" type="ORF">B0T11DRAFT_320690</name>
</gene>
<keyword evidence="8" id="KW-0134">Cell wall</keyword>
<keyword evidence="26" id="KW-1185">Reference proteome</keyword>
<evidence type="ECO:0000313" key="26">
    <source>
        <dbReference type="Proteomes" id="UP000813385"/>
    </source>
</evidence>
<feature type="region of interest" description="Disordered" evidence="23">
    <location>
        <begin position="336"/>
        <end position="437"/>
    </location>
</feature>
<evidence type="ECO:0000256" key="17">
    <source>
        <dbReference type="ARBA" id="ARBA00023316"/>
    </source>
</evidence>
<evidence type="ECO:0000256" key="8">
    <source>
        <dbReference type="ARBA" id="ARBA00022512"/>
    </source>
</evidence>
<evidence type="ECO:0000256" key="14">
    <source>
        <dbReference type="ARBA" id="ARBA00023180"/>
    </source>
</evidence>
<evidence type="ECO:0000256" key="16">
    <source>
        <dbReference type="ARBA" id="ARBA00023288"/>
    </source>
</evidence>
<evidence type="ECO:0000256" key="23">
    <source>
        <dbReference type="SAM" id="MobiDB-lite"/>
    </source>
</evidence>
<accession>A0A8K0X1N5</accession>
<evidence type="ECO:0000256" key="20">
    <source>
        <dbReference type="ARBA" id="ARBA00032134"/>
    </source>
</evidence>
<comment type="catalytic activity">
    <reaction evidence="1">
        <text>Hydrolysis of (1-&gt;3)-beta-D-glucosidic linkages in (1-&gt;3)-beta-D-glucans.</text>
        <dbReference type="EC" id="3.2.1.39"/>
    </reaction>
</comment>
<dbReference type="InterPro" id="IPR000490">
    <property type="entry name" value="Glyco_hydro_17"/>
</dbReference>
<keyword evidence="9" id="KW-0964">Secreted</keyword>
<dbReference type="SUPFAM" id="SSF51445">
    <property type="entry name" value="(Trans)glycosidases"/>
    <property type="match status" value="1"/>
</dbReference>
<evidence type="ECO:0000256" key="3">
    <source>
        <dbReference type="ARBA" id="ARBA00004609"/>
    </source>
</evidence>
<dbReference type="GO" id="GO:0009277">
    <property type="term" value="C:fungal-type cell wall"/>
    <property type="evidence" value="ECO:0007669"/>
    <property type="project" value="TreeGrafter"/>
</dbReference>
<keyword evidence="18" id="KW-0624">Polysaccharide degradation</keyword>
<feature type="signal peptide" evidence="24">
    <location>
        <begin position="1"/>
        <end position="19"/>
    </location>
</feature>
<dbReference type="PANTHER" id="PTHR16631:SF13">
    <property type="entry name" value="GLUCAN ENDO-1,3-BETA-GLUCOSIDASE EGLC-RELATED"/>
    <property type="match status" value="1"/>
</dbReference>
<evidence type="ECO:0000256" key="19">
    <source>
        <dbReference type="ARBA" id="ARBA00025152"/>
    </source>
</evidence>
<reference evidence="25" key="1">
    <citation type="journal article" date="2021" name="Nat. Commun.">
        <title>Genetic determinants of endophytism in the Arabidopsis root mycobiome.</title>
        <authorList>
            <person name="Mesny F."/>
            <person name="Miyauchi S."/>
            <person name="Thiergart T."/>
            <person name="Pickel B."/>
            <person name="Atanasova L."/>
            <person name="Karlsson M."/>
            <person name="Huettel B."/>
            <person name="Barry K.W."/>
            <person name="Haridas S."/>
            <person name="Chen C."/>
            <person name="Bauer D."/>
            <person name="Andreopoulos W."/>
            <person name="Pangilinan J."/>
            <person name="LaButti K."/>
            <person name="Riley R."/>
            <person name="Lipzen A."/>
            <person name="Clum A."/>
            <person name="Drula E."/>
            <person name="Henrissat B."/>
            <person name="Kohler A."/>
            <person name="Grigoriev I.V."/>
            <person name="Martin F.M."/>
            <person name="Hacquard S."/>
        </authorList>
    </citation>
    <scope>NUCLEOTIDE SEQUENCE</scope>
    <source>
        <strain evidence="25">MPI-CAGE-AT-0016</strain>
    </source>
</reference>
<comment type="subcellular location">
    <subcellularLocation>
        <location evidence="3">Cell membrane</location>
        <topology evidence="3">Lipid-anchor</topology>
        <topology evidence="3">GPI-anchor</topology>
    </subcellularLocation>
    <subcellularLocation>
        <location evidence="2">Secreted</location>
        <location evidence="2">Cell wall</location>
    </subcellularLocation>
</comment>
<evidence type="ECO:0000256" key="9">
    <source>
        <dbReference type="ARBA" id="ARBA00022525"/>
    </source>
</evidence>
<evidence type="ECO:0000256" key="5">
    <source>
        <dbReference type="ARBA" id="ARBA00012780"/>
    </source>
</evidence>
<evidence type="ECO:0000256" key="15">
    <source>
        <dbReference type="ARBA" id="ARBA00023277"/>
    </source>
</evidence>
<dbReference type="InterPro" id="IPR017853">
    <property type="entry name" value="GH"/>
</dbReference>
<dbReference type="GO" id="GO:0000272">
    <property type="term" value="P:polysaccharide catabolic process"/>
    <property type="evidence" value="ECO:0007669"/>
    <property type="project" value="UniProtKB-KW"/>
</dbReference>
<dbReference type="PANTHER" id="PTHR16631">
    <property type="entry name" value="GLUCAN 1,3-BETA-GLUCOSIDASE"/>
    <property type="match status" value="1"/>
</dbReference>
<protein>
    <recommendedName>
        <fullName evidence="6">Probable glucan endo-1,3-beta-glucosidase eglC</fullName>
        <ecNumber evidence="5">3.2.1.39</ecNumber>
    </recommendedName>
    <alternativeName>
        <fullName evidence="20">Endo-1,3-beta-glucanase eglC</fullName>
    </alternativeName>
    <alternativeName>
        <fullName evidence="21">Laminarinase eglC</fullName>
    </alternativeName>
</protein>
<feature type="chain" id="PRO_5035435258" description="Probable glucan endo-1,3-beta-glucosidase eglC" evidence="24">
    <location>
        <begin position="20"/>
        <end position="459"/>
    </location>
</feature>
<name>A0A8K0X1N5_9PEZI</name>
<evidence type="ECO:0000256" key="22">
    <source>
        <dbReference type="RuleBase" id="RU004335"/>
    </source>
</evidence>
<evidence type="ECO:0000256" key="12">
    <source>
        <dbReference type="ARBA" id="ARBA00022801"/>
    </source>
</evidence>
<dbReference type="EMBL" id="JAGPXD010000005">
    <property type="protein sequence ID" value="KAH7353783.1"/>
    <property type="molecule type" value="Genomic_DNA"/>
</dbReference>
<dbReference type="GO" id="GO:0009986">
    <property type="term" value="C:cell surface"/>
    <property type="evidence" value="ECO:0007669"/>
    <property type="project" value="TreeGrafter"/>
</dbReference>
<evidence type="ECO:0000256" key="1">
    <source>
        <dbReference type="ARBA" id="ARBA00000382"/>
    </source>
</evidence>
<keyword evidence="12" id="KW-0378">Hydrolase</keyword>
<keyword evidence="13" id="KW-0472">Membrane</keyword>
<evidence type="ECO:0000313" key="25">
    <source>
        <dbReference type="EMBL" id="KAH7353783.1"/>
    </source>
</evidence>
<keyword evidence="15" id="KW-0119">Carbohydrate metabolism</keyword>
<organism evidence="25 26">
    <name type="scientific">Plectosphaerella cucumerina</name>
    <dbReference type="NCBI Taxonomy" id="40658"/>
    <lineage>
        <taxon>Eukaryota</taxon>
        <taxon>Fungi</taxon>
        <taxon>Dikarya</taxon>
        <taxon>Ascomycota</taxon>
        <taxon>Pezizomycotina</taxon>
        <taxon>Sordariomycetes</taxon>
        <taxon>Hypocreomycetidae</taxon>
        <taxon>Glomerellales</taxon>
        <taxon>Plectosphaerellaceae</taxon>
        <taxon>Plectosphaerella</taxon>
    </lineage>
</organism>
<dbReference type="EC" id="3.2.1.39" evidence="5"/>
<comment type="caution">
    <text evidence="25">The sequence shown here is derived from an EMBL/GenBank/DDBJ whole genome shotgun (WGS) entry which is preliminary data.</text>
</comment>
<evidence type="ECO:0000256" key="21">
    <source>
        <dbReference type="ARBA" id="ARBA00032906"/>
    </source>
</evidence>
<keyword evidence="14" id="KW-0325">Glycoprotein</keyword>
<dbReference type="GO" id="GO:0005576">
    <property type="term" value="C:extracellular region"/>
    <property type="evidence" value="ECO:0007669"/>
    <property type="project" value="TreeGrafter"/>
</dbReference>
<keyword evidence="16" id="KW-0449">Lipoprotein</keyword>
<dbReference type="AlphaFoldDB" id="A0A8K0X1N5"/>
<evidence type="ECO:0000256" key="18">
    <source>
        <dbReference type="ARBA" id="ARBA00023326"/>
    </source>
</evidence>
<dbReference type="Pfam" id="PF00332">
    <property type="entry name" value="Glyco_hydro_17"/>
    <property type="match status" value="1"/>
</dbReference>
<comment type="similarity">
    <text evidence="4 22">Belongs to the glycosyl hydrolase 17 family.</text>
</comment>
<dbReference type="GO" id="GO:0005886">
    <property type="term" value="C:plasma membrane"/>
    <property type="evidence" value="ECO:0007669"/>
    <property type="project" value="UniProtKB-SubCell"/>
</dbReference>
<evidence type="ECO:0000256" key="24">
    <source>
        <dbReference type="SAM" id="SignalP"/>
    </source>
</evidence>
<comment type="function">
    <text evidence="19">Glucanases play a role in cell expansion during growth, in cell-cell fusion during mating, and in spore release during sporulation. This enzyme may be involved in beta-glucan degradation and also function biosynthetically as a transglycosylase.</text>
</comment>
<dbReference type="GO" id="GO:0098552">
    <property type="term" value="C:side of membrane"/>
    <property type="evidence" value="ECO:0007669"/>
    <property type="project" value="UniProtKB-KW"/>
</dbReference>